<gene>
    <name evidence="4" type="ORF">GCM10009811_13830</name>
</gene>
<organism evidence="4 5">
    <name type="scientific">Nostocoides veronense</name>
    <dbReference type="NCBI Taxonomy" id="330836"/>
    <lineage>
        <taxon>Bacteria</taxon>
        <taxon>Bacillati</taxon>
        <taxon>Actinomycetota</taxon>
        <taxon>Actinomycetes</taxon>
        <taxon>Micrococcales</taxon>
        <taxon>Intrasporangiaceae</taxon>
        <taxon>Nostocoides</taxon>
    </lineage>
</organism>
<feature type="domain" description="Transposase IS204/IS1001/IS1096/IS1165 DDE" evidence="1">
    <location>
        <begin position="177"/>
        <end position="415"/>
    </location>
</feature>
<evidence type="ECO:0000259" key="3">
    <source>
        <dbReference type="Pfam" id="PF14690"/>
    </source>
</evidence>
<accession>A0ABN2LJ67</accession>
<dbReference type="InterPro" id="IPR047951">
    <property type="entry name" value="Transpos_ISL3"/>
</dbReference>
<dbReference type="Pfam" id="PF13542">
    <property type="entry name" value="HTH_Tnp_ISL3"/>
    <property type="match status" value="1"/>
</dbReference>
<dbReference type="EMBL" id="BAAAPO010000023">
    <property type="protein sequence ID" value="GAA1790193.1"/>
    <property type="molecule type" value="Genomic_DNA"/>
</dbReference>
<dbReference type="InterPro" id="IPR002560">
    <property type="entry name" value="Transposase_DDE"/>
</dbReference>
<comment type="caution">
    <text evidence="4">The sequence shown here is derived from an EMBL/GenBank/DDBJ whole genome shotgun (WGS) entry which is preliminary data.</text>
</comment>
<name>A0ABN2LJ67_9MICO</name>
<feature type="domain" description="Transposase IS204/IS1001/IS1096/IS1165 zinc-finger" evidence="3">
    <location>
        <begin position="38"/>
        <end position="85"/>
    </location>
</feature>
<dbReference type="Proteomes" id="UP001499938">
    <property type="component" value="Unassembled WGS sequence"/>
</dbReference>
<protein>
    <submittedName>
        <fullName evidence="4">ISL3 family transposase</fullName>
    </submittedName>
</protein>
<evidence type="ECO:0000259" key="2">
    <source>
        <dbReference type="Pfam" id="PF13542"/>
    </source>
</evidence>
<evidence type="ECO:0000313" key="4">
    <source>
        <dbReference type="EMBL" id="GAA1790193.1"/>
    </source>
</evidence>
<sequence>MIDSTSVLFGLEDEFVVTGLERLSESDLRVVIECRDREAPCPSCGVLSSRVKDRPTVRVKDLDACGQVVQLWWHKRRLVCPEPLCGTRSFTQQSEAIPARARLTGRLREAIATEIATGNRAVDEVARTHGVSWPTAHRALVAAAARWLPTPEPTRVLGIDETRARSVRWVLADAGWRRTDPWLTSFVDADTTGPGRMLGLAPGRSGACVRDWLAEQSAEFREAIEVVVIDTSAPYASGIRAALPHARIAVDKWHLVALANTMVTEIRQRVTRERYGRRGTTKEKVWVNRQLLLTGYEHLSIKQRARLTATFAAEDPTNEIGAAWGVKERLRLLLAETDEHRIRHRLYEFYRDAADAAMPETTRLASTIETWWPAIHVALTMDVTNARTEGFNRIIKNTKRVACGFRNLENYQRRILSTIALTRARRDAA</sequence>
<dbReference type="RefSeq" id="WP_344082886.1">
    <property type="nucleotide sequence ID" value="NZ_BAAAPO010000023.1"/>
</dbReference>
<dbReference type="InterPro" id="IPR032877">
    <property type="entry name" value="Transposase_HTH"/>
</dbReference>
<dbReference type="Pfam" id="PF01610">
    <property type="entry name" value="DDE_Tnp_ISL3"/>
    <property type="match status" value="1"/>
</dbReference>
<reference evidence="4 5" key="1">
    <citation type="journal article" date="2019" name="Int. J. Syst. Evol. Microbiol.">
        <title>The Global Catalogue of Microorganisms (GCM) 10K type strain sequencing project: providing services to taxonomists for standard genome sequencing and annotation.</title>
        <authorList>
            <consortium name="The Broad Institute Genomics Platform"/>
            <consortium name="The Broad Institute Genome Sequencing Center for Infectious Disease"/>
            <person name="Wu L."/>
            <person name="Ma J."/>
        </authorList>
    </citation>
    <scope>NUCLEOTIDE SEQUENCE [LARGE SCALE GENOMIC DNA]</scope>
    <source>
        <strain evidence="4 5">JCM 15592</strain>
    </source>
</reference>
<keyword evidence="5" id="KW-1185">Reference proteome</keyword>
<dbReference type="PANTHER" id="PTHR33498:SF1">
    <property type="entry name" value="TRANSPOSASE FOR INSERTION SEQUENCE ELEMENT IS1557"/>
    <property type="match status" value="1"/>
</dbReference>
<dbReference type="Pfam" id="PF14690">
    <property type="entry name" value="Zn_ribbon_ISL3"/>
    <property type="match status" value="1"/>
</dbReference>
<dbReference type="PANTHER" id="PTHR33498">
    <property type="entry name" value="TRANSPOSASE FOR INSERTION SEQUENCE ELEMENT IS1557"/>
    <property type="match status" value="1"/>
</dbReference>
<proteinExistence type="predicted"/>
<evidence type="ECO:0000259" key="1">
    <source>
        <dbReference type="Pfam" id="PF01610"/>
    </source>
</evidence>
<feature type="domain" description="Transposase IS204/IS1001/IS1096/IS1165 helix-turn-helix" evidence="2">
    <location>
        <begin position="95"/>
        <end position="141"/>
    </location>
</feature>
<evidence type="ECO:0000313" key="5">
    <source>
        <dbReference type="Proteomes" id="UP001499938"/>
    </source>
</evidence>
<dbReference type="InterPro" id="IPR029261">
    <property type="entry name" value="Transposase_Znf"/>
</dbReference>
<dbReference type="NCBIfam" id="NF033550">
    <property type="entry name" value="transpos_ISL3"/>
    <property type="match status" value="1"/>
</dbReference>